<sequence>MFNKKQTWSIDKLITDSKIIFLDNNWHD</sequence>
<dbReference type="EMBL" id="GBRH01260962">
    <property type="protein sequence ID" value="JAD36933.1"/>
    <property type="molecule type" value="Transcribed_RNA"/>
</dbReference>
<dbReference type="AlphaFoldDB" id="A0A0A8ZGV6"/>
<proteinExistence type="predicted"/>
<protein>
    <submittedName>
        <fullName evidence="1">Uncharacterized protein</fullName>
    </submittedName>
</protein>
<organism evidence="1">
    <name type="scientific">Arundo donax</name>
    <name type="common">Giant reed</name>
    <name type="synonym">Donax arundinaceus</name>
    <dbReference type="NCBI Taxonomy" id="35708"/>
    <lineage>
        <taxon>Eukaryota</taxon>
        <taxon>Viridiplantae</taxon>
        <taxon>Streptophyta</taxon>
        <taxon>Embryophyta</taxon>
        <taxon>Tracheophyta</taxon>
        <taxon>Spermatophyta</taxon>
        <taxon>Magnoliopsida</taxon>
        <taxon>Liliopsida</taxon>
        <taxon>Poales</taxon>
        <taxon>Poaceae</taxon>
        <taxon>PACMAD clade</taxon>
        <taxon>Arundinoideae</taxon>
        <taxon>Arundineae</taxon>
        <taxon>Arundo</taxon>
    </lineage>
</organism>
<accession>A0A0A8ZGV6</accession>
<name>A0A0A8ZGV6_ARUDO</name>
<reference evidence="1" key="1">
    <citation type="submission" date="2014-09" db="EMBL/GenBank/DDBJ databases">
        <authorList>
            <person name="Magalhaes I.L.F."/>
            <person name="Oliveira U."/>
            <person name="Santos F.R."/>
            <person name="Vidigal T.H.D.A."/>
            <person name="Brescovit A.D."/>
            <person name="Santos A.J."/>
        </authorList>
    </citation>
    <scope>NUCLEOTIDE SEQUENCE</scope>
    <source>
        <tissue evidence="1">Shoot tissue taken approximately 20 cm above the soil surface</tissue>
    </source>
</reference>
<evidence type="ECO:0000313" key="1">
    <source>
        <dbReference type="EMBL" id="JAD36933.1"/>
    </source>
</evidence>
<reference evidence="1" key="2">
    <citation type="journal article" date="2015" name="Data Brief">
        <title>Shoot transcriptome of the giant reed, Arundo donax.</title>
        <authorList>
            <person name="Barrero R.A."/>
            <person name="Guerrero F.D."/>
            <person name="Moolhuijzen P."/>
            <person name="Goolsby J.A."/>
            <person name="Tidwell J."/>
            <person name="Bellgard S.E."/>
            <person name="Bellgard M.I."/>
        </authorList>
    </citation>
    <scope>NUCLEOTIDE SEQUENCE</scope>
    <source>
        <tissue evidence="1">Shoot tissue taken approximately 20 cm above the soil surface</tissue>
    </source>
</reference>